<feature type="signal peptide" evidence="1">
    <location>
        <begin position="1"/>
        <end position="31"/>
    </location>
</feature>
<evidence type="ECO:0000313" key="2">
    <source>
        <dbReference type="EMBL" id="MUV14521.1"/>
    </source>
</evidence>
<keyword evidence="1" id="KW-0732">Signal</keyword>
<dbReference type="Proteomes" id="UP000479692">
    <property type="component" value="Unassembled WGS sequence"/>
</dbReference>
<feature type="chain" id="PRO_5028839204" description="DUF1579 domain-containing protein" evidence="1">
    <location>
        <begin position="32"/>
        <end position="202"/>
    </location>
</feature>
<gene>
    <name evidence="2" type="ORF">GN331_09910</name>
</gene>
<keyword evidence="3" id="KW-1185">Reference proteome</keyword>
<protein>
    <recommendedName>
        <fullName evidence="4">DUF1579 domain-containing protein</fullName>
    </recommendedName>
</protein>
<comment type="caution">
    <text evidence="2">The sequence shown here is derived from an EMBL/GenBank/DDBJ whole genome shotgun (WGS) entry which is preliminary data.</text>
</comment>
<name>A0A7C9LH22_9GAMM</name>
<accession>A0A7C9LH22</accession>
<evidence type="ECO:0008006" key="4">
    <source>
        <dbReference type="Google" id="ProtNLM"/>
    </source>
</evidence>
<sequence length="202" mass="22510">MATASHAFLRCLAPTCLLILTGATMTATATASEPTAVPAATAAPAPGALPSDAEGFAFLEGRWRVFHHQMKDAFAAKEEWVDYEGRARFFTLLDGLVSVEELRTADGRPFGGAMRTFDRTQRTWSDAWVSAGNGVLQLPQHGRFVNGVGTWESEEHHDGKRMLARGVWKRVSIDVVTWEQMFSMDEGKSWKTNWSMRFERID</sequence>
<evidence type="ECO:0000256" key="1">
    <source>
        <dbReference type="SAM" id="SignalP"/>
    </source>
</evidence>
<dbReference type="RefSeq" id="WP_156641800.1">
    <property type="nucleotide sequence ID" value="NZ_WOXT01000002.1"/>
</dbReference>
<proteinExistence type="predicted"/>
<dbReference type="EMBL" id="WOXT01000002">
    <property type="protein sequence ID" value="MUV14521.1"/>
    <property type="molecule type" value="Genomic_DNA"/>
</dbReference>
<organism evidence="2 3">
    <name type="scientific">Noviluteimonas gilva</name>
    <dbReference type="NCBI Taxonomy" id="2682097"/>
    <lineage>
        <taxon>Bacteria</taxon>
        <taxon>Pseudomonadati</taxon>
        <taxon>Pseudomonadota</taxon>
        <taxon>Gammaproteobacteria</taxon>
        <taxon>Lysobacterales</taxon>
        <taxon>Lysobacteraceae</taxon>
        <taxon>Noviluteimonas</taxon>
    </lineage>
</organism>
<evidence type="ECO:0000313" key="3">
    <source>
        <dbReference type="Proteomes" id="UP000479692"/>
    </source>
</evidence>
<dbReference type="AlphaFoldDB" id="A0A7C9LH22"/>
<reference evidence="2 3" key="1">
    <citation type="submission" date="2019-12" db="EMBL/GenBank/DDBJ databases">
        <authorList>
            <person name="Xu J."/>
        </authorList>
    </citation>
    <scope>NUCLEOTIDE SEQUENCE [LARGE SCALE GENOMIC DNA]</scope>
    <source>
        <strain evidence="2 3">HX-5-24</strain>
    </source>
</reference>